<evidence type="ECO:0000313" key="1">
    <source>
        <dbReference type="EMBL" id="KAK2090041.1"/>
    </source>
</evidence>
<sequence length="134" mass="14005">RPGQVQGLRKSLARIPNQNSSGDGALGLGGLPCRVRPVLSLPSFWALVRYEGEVSSPRTSLTTWPPGGAAAGHIISFPAKGPRPFARAVPAAAGEVPGKEVDALTLLTILYTDRGFTFQEAAPSVLSQNLSEEG</sequence>
<name>A0ABQ9TZ24_SAGOE</name>
<organism evidence="1 2">
    <name type="scientific">Saguinus oedipus</name>
    <name type="common">Cotton-top tamarin</name>
    <name type="synonym">Oedipomidas oedipus</name>
    <dbReference type="NCBI Taxonomy" id="9490"/>
    <lineage>
        <taxon>Eukaryota</taxon>
        <taxon>Metazoa</taxon>
        <taxon>Chordata</taxon>
        <taxon>Craniata</taxon>
        <taxon>Vertebrata</taxon>
        <taxon>Euteleostomi</taxon>
        <taxon>Mammalia</taxon>
        <taxon>Eutheria</taxon>
        <taxon>Euarchontoglires</taxon>
        <taxon>Primates</taxon>
        <taxon>Haplorrhini</taxon>
        <taxon>Platyrrhini</taxon>
        <taxon>Cebidae</taxon>
        <taxon>Callitrichinae</taxon>
        <taxon>Saguinus</taxon>
    </lineage>
</organism>
<protein>
    <submittedName>
        <fullName evidence="1">Uncharacterized protein</fullName>
    </submittedName>
</protein>
<evidence type="ECO:0000313" key="2">
    <source>
        <dbReference type="Proteomes" id="UP001266305"/>
    </source>
</evidence>
<dbReference type="EMBL" id="JASSZA010000017">
    <property type="protein sequence ID" value="KAK2090041.1"/>
    <property type="molecule type" value="Genomic_DNA"/>
</dbReference>
<keyword evidence="2" id="KW-1185">Reference proteome</keyword>
<feature type="non-terminal residue" evidence="1">
    <location>
        <position position="134"/>
    </location>
</feature>
<accession>A0ABQ9TZ24</accession>
<proteinExistence type="predicted"/>
<reference evidence="1 2" key="1">
    <citation type="submission" date="2023-05" db="EMBL/GenBank/DDBJ databases">
        <title>B98-5 Cell Line De Novo Hybrid Assembly: An Optical Mapping Approach.</title>
        <authorList>
            <person name="Kananen K."/>
            <person name="Auerbach J.A."/>
            <person name="Kautto E."/>
            <person name="Blachly J.S."/>
        </authorList>
    </citation>
    <scope>NUCLEOTIDE SEQUENCE [LARGE SCALE GENOMIC DNA]</scope>
    <source>
        <strain evidence="1">B95-8</strain>
        <tissue evidence="1">Cell line</tissue>
    </source>
</reference>
<dbReference type="Proteomes" id="UP001266305">
    <property type="component" value="Unassembled WGS sequence"/>
</dbReference>
<feature type="non-terminal residue" evidence="1">
    <location>
        <position position="1"/>
    </location>
</feature>
<comment type="caution">
    <text evidence="1">The sequence shown here is derived from an EMBL/GenBank/DDBJ whole genome shotgun (WGS) entry which is preliminary data.</text>
</comment>
<gene>
    <name evidence="1" type="ORF">P7K49_031297</name>
</gene>